<dbReference type="OrthoDB" id="10427558at2759"/>
<keyword evidence="3" id="KW-1185">Reference proteome</keyword>
<name>A0A5N7BF96_9EURO</name>
<dbReference type="EMBL" id="ML736181">
    <property type="protein sequence ID" value="KAE8380446.1"/>
    <property type="molecule type" value="Genomic_DNA"/>
</dbReference>
<accession>A0A5N7BF96</accession>
<gene>
    <name evidence="2" type="ORF">BDV26DRAFT_290371</name>
</gene>
<dbReference type="Proteomes" id="UP000326198">
    <property type="component" value="Unassembled WGS sequence"/>
</dbReference>
<protein>
    <recommendedName>
        <fullName evidence="4">Hydrophobic surface binding protein A-domain-containing protein</fullName>
    </recommendedName>
</protein>
<keyword evidence="1" id="KW-0732">Signal</keyword>
<evidence type="ECO:0000313" key="3">
    <source>
        <dbReference type="Proteomes" id="UP000326198"/>
    </source>
</evidence>
<proteinExistence type="predicted"/>
<evidence type="ECO:0000256" key="1">
    <source>
        <dbReference type="SAM" id="SignalP"/>
    </source>
</evidence>
<sequence length="179" mass="20144">MHFMRLAITLFLSLAVAYASTDTYESASYGVADIKLFTTDVNDLLNTARGWNGQWSDMVKIVKGMYSMQARLEETHRKVKPMGNFTKEDEEQCIGHISDLLDTWMAIIAAAQEHSALINMIPRGPATLQGIFNPLFVEINAFQNTLKEKASDDAWRTFAPRIQQSHASYNELLSSYVSS</sequence>
<evidence type="ECO:0000313" key="2">
    <source>
        <dbReference type="EMBL" id="KAE8380446.1"/>
    </source>
</evidence>
<evidence type="ECO:0008006" key="4">
    <source>
        <dbReference type="Google" id="ProtNLM"/>
    </source>
</evidence>
<reference evidence="2 3" key="1">
    <citation type="submission" date="2019-04" db="EMBL/GenBank/DDBJ databases">
        <title>Friends and foes A comparative genomics studyof 23 Aspergillus species from section Flavi.</title>
        <authorList>
            <consortium name="DOE Joint Genome Institute"/>
            <person name="Kjaerbolling I."/>
            <person name="Vesth T."/>
            <person name="Frisvad J.C."/>
            <person name="Nybo J.L."/>
            <person name="Theobald S."/>
            <person name="Kildgaard S."/>
            <person name="Isbrandt T."/>
            <person name="Kuo A."/>
            <person name="Sato A."/>
            <person name="Lyhne E.K."/>
            <person name="Kogle M.E."/>
            <person name="Wiebenga A."/>
            <person name="Kun R.S."/>
            <person name="Lubbers R.J."/>
            <person name="Makela M.R."/>
            <person name="Barry K."/>
            <person name="Chovatia M."/>
            <person name="Clum A."/>
            <person name="Daum C."/>
            <person name="Haridas S."/>
            <person name="He G."/>
            <person name="LaButti K."/>
            <person name="Lipzen A."/>
            <person name="Mondo S."/>
            <person name="Riley R."/>
            <person name="Salamov A."/>
            <person name="Simmons B.A."/>
            <person name="Magnuson J.K."/>
            <person name="Henrissat B."/>
            <person name="Mortensen U.H."/>
            <person name="Larsen T.O."/>
            <person name="Devries R.P."/>
            <person name="Grigoriev I.V."/>
            <person name="Machida M."/>
            <person name="Baker S.E."/>
            <person name="Andersen M.R."/>
        </authorList>
    </citation>
    <scope>NUCLEOTIDE SEQUENCE [LARGE SCALE GENOMIC DNA]</scope>
    <source>
        <strain evidence="2 3">IBT 29228</strain>
    </source>
</reference>
<dbReference type="AlphaFoldDB" id="A0A5N7BF96"/>
<feature type="signal peptide" evidence="1">
    <location>
        <begin position="1"/>
        <end position="19"/>
    </location>
</feature>
<feature type="chain" id="PRO_5024860355" description="Hydrophobic surface binding protein A-domain-containing protein" evidence="1">
    <location>
        <begin position="20"/>
        <end position="179"/>
    </location>
</feature>
<organism evidence="2 3">
    <name type="scientific">Aspergillus bertholletiae</name>
    <dbReference type="NCBI Taxonomy" id="1226010"/>
    <lineage>
        <taxon>Eukaryota</taxon>
        <taxon>Fungi</taxon>
        <taxon>Dikarya</taxon>
        <taxon>Ascomycota</taxon>
        <taxon>Pezizomycotina</taxon>
        <taxon>Eurotiomycetes</taxon>
        <taxon>Eurotiomycetidae</taxon>
        <taxon>Eurotiales</taxon>
        <taxon>Aspergillaceae</taxon>
        <taxon>Aspergillus</taxon>
        <taxon>Aspergillus subgen. Circumdati</taxon>
    </lineage>
</organism>